<organism evidence="1">
    <name type="scientific">viral metagenome</name>
    <dbReference type="NCBI Taxonomy" id="1070528"/>
    <lineage>
        <taxon>unclassified sequences</taxon>
        <taxon>metagenomes</taxon>
        <taxon>organismal metagenomes</taxon>
    </lineage>
</organism>
<dbReference type="EMBL" id="MN739930">
    <property type="protein sequence ID" value="QHT78330.1"/>
    <property type="molecule type" value="Genomic_DNA"/>
</dbReference>
<evidence type="ECO:0000313" key="1">
    <source>
        <dbReference type="EMBL" id="QHT78330.1"/>
    </source>
</evidence>
<sequence>MFTLFSFANGLIKQMIGNSLLNANEKMCKNCKYFLPQTMKEGELPIGDYYGKCGKFKYKYFIDENFEDFDYKFAIYCRMNEKLCGKGGKYYEDK</sequence>
<proteinExistence type="predicted"/>
<name>A0A6C0HD78_9ZZZZ</name>
<reference evidence="1" key="1">
    <citation type="journal article" date="2020" name="Nature">
        <title>Giant virus diversity and host interactions through global metagenomics.</title>
        <authorList>
            <person name="Schulz F."/>
            <person name="Roux S."/>
            <person name="Paez-Espino D."/>
            <person name="Jungbluth S."/>
            <person name="Walsh D.A."/>
            <person name="Denef V.J."/>
            <person name="McMahon K.D."/>
            <person name="Konstantinidis K.T."/>
            <person name="Eloe-Fadrosh E.A."/>
            <person name="Kyrpides N.C."/>
            <person name="Woyke T."/>
        </authorList>
    </citation>
    <scope>NUCLEOTIDE SEQUENCE</scope>
    <source>
        <strain evidence="1">GVMAG-M-3300023179-91</strain>
    </source>
</reference>
<dbReference type="AlphaFoldDB" id="A0A6C0HD78"/>
<protein>
    <submittedName>
        <fullName evidence="1">Uncharacterized protein</fullName>
    </submittedName>
</protein>
<accession>A0A6C0HD78</accession>